<dbReference type="AlphaFoldDB" id="A0A914XLM4"/>
<dbReference type="InterPro" id="IPR027417">
    <property type="entry name" value="P-loop_NTPase"/>
</dbReference>
<proteinExistence type="predicted"/>
<dbReference type="WBParaSite" id="PSAMB.scaffold903size77254.g9609.t1">
    <property type="protein sequence ID" value="PSAMB.scaffold903size77254.g9609.t1"/>
    <property type="gene ID" value="PSAMB.scaffold903size77254.g9609"/>
</dbReference>
<dbReference type="SUPFAM" id="SSF52540">
    <property type="entry name" value="P-loop containing nucleoside triphosphate hydrolases"/>
    <property type="match status" value="1"/>
</dbReference>
<name>A0A914XLM4_9BILA</name>
<dbReference type="PANTHER" id="PTHR33844:SF1">
    <property type="entry name" value="SULFOTRANSFERASE DOMAIN-CONTAINING PROTEIN"/>
    <property type="match status" value="1"/>
</dbReference>
<dbReference type="PANTHER" id="PTHR33844">
    <property type="entry name" value="SULFOTRANSFER_1 DOMAIN-CONTAINING PROTEIN"/>
    <property type="match status" value="1"/>
</dbReference>
<evidence type="ECO:0000313" key="1">
    <source>
        <dbReference type="Proteomes" id="UP000887566"/>
    </source>
</evidence>
<reference evidence="2" key="1">
    <citation type="submission" date="2022-11" db="UniProtKB">
        <authorList>
            <consortium name="WormBaseParasite"/>
        </authorList>
    </citation>
    <scope>IDENTIFICATION</scope>
</reference>
<evidence type="ECO:0000313" key="2">
    <source>
        <dbReference type="WBParaSite" id="PSAMB.scaffold903size77254.g9609.t1"/>
    </source>
</evidence>
<dbReference type="Proteomes" id="UP000887566">
    <property type="component" value="Unplaced"/>
</dbReference>
<accession>A0A914XLM4</accession>
<keyword evidence="1" id="KW-1185">Reference proteome</keyword>
<organism evidence="1 2">
    <name type="scientific">Plectus sambesii</name>
    <dbReference type="NCBI Taxonomy" id="2011161"/>
    <lineage>
        <taxon>Eukaryota</taxon>
        <taxon>Metazoa</taxon>
        <taxon>Ecdysozoa</taxon>
        <taxon>Nematoda</taxon>
        <taxon>Chromadorea</taxon>
        <taxon>Plectida</taxon>
        <taxon>Plectina</taxon>
        <taxon>Plectoidea</taxon>
        <taxon>Plectidae</taxon>
        <taxon>Plectus</taxon>
    </lineage>
</organism>
<protein>
    <submittedName>
        <fullName evidence="2">Sulfotransferase</fullName>
    </submittedName>
</protein>
<sequence>MIDLVVYAVYLILQQLFAFVQRLYWMATGLSDPPVDTPVRLMSILYRRKRDPEELSRWEDFVAVHHSFAPVSILEGDHWAFYAIDRKFAYFVEMPEPVITYDVQKYPFVYIPYFEFSKCLAVVPLSDMLSWADQLAKRPQPKTVFYTNTARCGSTLFAQMLNHPGTSVCFGESYPMTLLAIGYWEKYWHESEMETLVKAVVTILRKDVPTDQICVLKTASTEVRLVPIMARCLPEVKHVFMFRKGGLDPVERMLTRDKTLQMLLKMFLACPQLSKAFGWLAIGDSKWLRVIPPTNMKEWAAIVYASPYGDYLRNKHLFCLPVVWHKDIIHDTENTLRPIFRELGIPEEKIKDALLCLKGDSQKGTFLSQSVMKDVKATEMTDTIRARLDEFAQVLGVPKDTFE</sequence>
<dbReference type="Gene3D" id="3.40.50.300">
    <property type="entry name" value="P-loop containing nucleotide triphosphate hydrolases"/>
    <property type="match status" value="1"/>
</dbReference>